<feature type="transmembrane region" description="Helical" evidence="7">
    <location>
        <begin position="43"/>
        <end position="67"/>
    </location>
</feature>
<feature type="transmembrane region" description="Helical" evidence="7">
    <location>
        <begin position="233"/>
        <end position="254"/>
    </location>
</feature>
<dbReference type="CDD" id="cd10322">
    <property type="entry name" value="SLC5sbd"/>
    <property type="match status" value="1"/>
</dbReference>
<feature type="transmembrane region" description="Helical" evidence="7">
    <location>
        <begin position="6"/>
        <end position="22"/>
    </location>
</feature>
<evidence type="ECO:0000256" key="5">
    <source>
        <dbReference type="ARBA" id="ARBA00022989"/>
    </source>
</evidence>
<feature type="transmembrane region" description="Helical" evidence="7">
    <location>
        <begin position="158"/>
        <end position="181"/>
    </location>
</feature>
<protein>
    <submittedName>
        <fullName evidence="8">Sodium:solute symporter</fullName>
    </submittedName>
</protein>
<keyword evidence="9" id="KW-1185">Reference proteome</keyword>
<gene>
    <name evidence="8" type="ORF">ACFQ16_07000</name>
</gene>
<sequence>MNAALPVLGFFLVVGLALGVRARRGKEMDLEQWSVGGRKFGALLVFLLLAGEIYTTFTFLGASGYAYSHGGAAYYILCYGALAYVMSYWLAPAIWRYAKAEGLVSQSDWFVRKYDSRGLGVLVSLIGVIAMVPYLQLQLTGLGIIVEQTSYGSISRPVAIWIGALVLGGYVMVSGIHAAAWNAVVKDVLVLVVVVAIGLYLPLHYFGGFTAVFEAVDHARPGFLALGEPSHDTGWFVTSILLSALGFFMWPHYFGAVYAAKDERSFRRNAAFLPLYQLVLLFVILSGLVAVLVVPGLADGDMSLLAITRRTFPPAVTGLVGAAGMFCALVPGAMLLTSSATVIAKNLLQELVPAVTEDRVPRLARLLVPVLTAVALYLTFNGGAAIVNLLLLGYAFVTQLFPSLIASLLRRNPITKWGAGAGMLVGTVVVSWLTLGEVGIGDLLPFLPSGLHHLNVGIVALVANIAVCLVVSAFTRTSVRVRPEGETARA</sequence>
<feature type="transmembrane region" description="Helical" evidence="7">
    <location>
        <begin position="188"/>
        <end position="213"/>
    </location>
</feature>
<feature type="transmembrane region" description="Helical" evidence="7">
    <location>
        <begin position="73"/>
        <end position="98"/>
    </location>
</feature>
<keyword evidence="4 7" id="KW-0812">Transmembrane</keyword>
<proteinExistence type="inferred from homology"/>
<feature type="transmembrane region" description="Helical" evidence="7">
    <location>
        <begin position="318"/>
        <end position="343"/>
    </location>
</feature>
<dbReference type="EMBL" id="JBHTIW010000003">
    <property type="protein sequence ID" value="MFD0919485.1"/>
    <property type="molecule type" value="Genomic_DNA"/>
</dbReference>
<dbReference type="PANTHER" id="PTHR48086">
    <property type="entry name" value="SODIUM/PROLINE SYMPORTER-RELATED"/>
    <property type="match status" value="1"/>
</dbReference>
<keyword evidence="6 7" id="KW-0472">Membrane</keyword>
<name>A0ABW3FQ83_9PSEU</name>
<dbReference type="InterPro" id="IPR001734">
    <property type="entry name" value="Na/solute_symporter"/>
</dbReference>
<feature type="transmembrane region" description="Helical" evidence="7">
    <location>
        <begin position="275"/>
        <end position="298"/>
    </location>
</feature>
<evidence type="ECO:0000256" key="3">
    <source>
        <dbReference type="ARBA" id="ARBA00022448"/>
    </source>
</evidence>
<dbReference type="Proteomes" id="UP001597018">
    <property type="component" value="Unassembled WGS sequence"/>
</dbReference>
<feature type="transmembrane region" description="Helical" evidence="7">
    <location>
        <begin position="455"/>
        <end position="474"/>
    </location>
</feature>
<dbReference type="InterPro" id="IPR038377">
    <property type="entry name" value="Na/Glc_symporter_sf"/>
</dbReference>
<dbReference type="PROSITE" id="PS50283">
    <property type="entry name" value="NA_SOLUT_SYMP_3"/>
    <property type="match status" value="1"/>
</dbReference>
<evidence type="ECO:0000256" key="2">
    <source>
        <dbReference type="ARBA" id="ARBA00006434"/>
    </source>
</evidence>
<dbReference type="InterPro" id="IPR050277">
    <property type="entry name" value="Sodium:Solute_Symporter"/>
</dbReference>
<dbReference type="PANTHER" id="PTHR48086:SF8">
    <property type="entry name" value="MONOCARBOXYLIC ACID PERMEASE"/>
    <property type="match status" value="1"/>
</dbReference>
<evidence type="ECO:0000256" key="4">
    <source>
        <dbReference type="ARBA" id="ARBA00022692"/>
    </source>
</evidence>
<feature type="transmembrane region" description="Helical" evidence="7">
    <location>
        <begin position="386"/>
        <end position="405"/>
    </location>
</feature>
<feature type="transmembrane region" description="Helical" evidence="7">
    <location>
        <begin position="119"/>
        <end position="146"/>
    </location>
</feature>
<evidence type="ECO:0000313" key="8">
    <source>
        <dbReference type="EMBL" id="MFD0919485.1"/>
    </source>
</evidence>
<evidence type="ECO:0000313" key="9">
    <source>
        <dbReference type="Proteomes" id="UP001597018"/>
    </source>
</evidence>
<comment type="caution">
    <text evidence="8">The sequence shown here is derived from an EMBL/GenBank/DDBJ whole genome shotgun (WGS) entry which is preliminary data.</text>
</comment>
<evidence type="ECO:0000256" key="1">
    <source>
        <dbReference type="ARBA" id="ARBA00004141"/>
    </source>
</evidence>
<evidence type="ECO:0000256" key="7">
    <source>
        <dbReference type="SAM" id="Phobius"/>
    </source>
</evidence>
<accession>A0ABW3FQ83</accession>
<feature type="transmembrane region" description="Helical" evidence="7">
    <location>
        <begin position="417"/>
        <end position="435"/>
    </location>
</feature>
<evidence type="ECO:0000256" key="6">
    <source>
        <dbReference type="ARBA" id="ARBA00023136"/>
    </source>
</evidence>
<keyword evidence="3" id="KW-0813">Transport</keyword>
<keyword evidence="5 7" id="KW-1133">Transmembrane helix</keyword>
<feature type="transmembrane region" description="Helical" evidence="7">
    <location>
        <begin position="363"/>
        <end position="380"/>
    </location>
</feature>
<organism evidence="8 9">
    <name type="scientific">Saccharopolyspora rosea</name>
    <dbReference type="NCBI Taxonomy" id="524884"/>
    <lineage>
        <taxon>Bacteria</taxon>
        <taxon>Bacillati</taxon>
        <taxon>Actinomycetota</taxon>
        <taxon>Actinomycetes</taxon>
        <taxon>Pseudonocardiales</taxon>
        <taxon>Pseudonocardiaceae</taxon>
        <taxon>Saccharopolyspora</taxon>
    </lineage>
</organism>
<dbReference type="Gene3D" id="1.20.1730.10">
    <property type="entry name" value="Sodium/glucose cotransporter"/>
    <property type="match status" value="1"/>
</dbReference>
<reference evidence="9" key="1">
    <citation type="journal article" date="2019" name="Int. J. Syst. Evol. Microbiol.">
        <title>The Global Catalogue of Microorganisms (GCM) 10K type strain sequencing project: providing services to taxonomists for standard genome sequencing and annotation.</title>
        <authorList>
            <consortium name="The Broad Institute Genomics Platform"/>
            <consortium name="The Broad Institute Genome Sequencing Center for Infectious Disease"/>
            <person name="Wu L."/>
            <person name="Ma J."/>
        </authorList>
    </citation>
    <scope>NUCLEOTIDE SEQUENCE [LARGE SCALE GENOMIC DNA]</scope>
    <source>
        <strain evidence="9">CCUG 56401</strain>
    </source>
</reference>
<comment type="similarity">
    <text evidence="2">Belongs to the sodium:solute symporter (SSF) (TC 2.A.21) family.</text>
</comment>
<dbReference type="RefSeq" id="WP_263252688.1">
    <property type="nucleotide sequence ID" value="NZ_BAABLT010000001.1"/>
</dbReference>
<comment type="subcellular location">
    <subcellularLocation>
        <location evidence="1">Membrane</location>
        <topology evidence="1">Multi-pass membrane protein</topology>
    </subcellularLocation>
</comment>